<evidence type="ECO:0000256" key="1">
    <source>
        <dbReference type="SAM" id="Phobius"/>
    </source>
</evidence>
<feature type="transmembrane region" description="Helical" evidence="1">
    <location>
        <begin position="369"/>
        <end position="392"/>
    </location>
</feature>
<proteinExistence type="predicted"/>
<keyword evidence="1" id="KW-0472">Membrane</keyword>
<feature type="transmembrane region" description="Helical" evidence="1">
    <location>
        <begin position="100"/>
        <end position="119"/>
    </location>
</feature>
<feature type="transmembrane region" description="Helical" evidence="1">
    <location>
        <begin position="37"/>
        <end position="55"/>
    </location>
</feature>
<dbReference type="EMBL" id="KZ851910">
    <property type="protein sequence ID" value="RDH21502.1"/>
    <property type="molecule type" value="Genomic_DNA"/>
</dbReference>
<accession>A0A370C725</accession>
<feature type="transmembrane region" description="Helical" evidence="1">
    <location>
        <begin position="205"/>
        <end position="227"/>
    </location>
</feature>
<feature type="transmembrane region" description="Helical" evidence="1">
    <location>
        <begin position="302"/>
        <end position="322"/>
    </location>
</feature>
<evidence type="ECO:0008006" key="4">
    <source>
        <dbReference type="Google" id="ProtNLM"/>
    </source>
</evidence>
<evidence type="ECO:0000313" key="3">
    <source>
        <dbReference type="Proteomes" id="UP000253845"/>
    </source>
</evidence>
<dbReference type="Proteomes" id="UP000253845">
    <property type="component" value="Unassembled WGS sequence"/>
</dbReference>
<reference evidence="2 3" key="1">
    <citation type="submission" date="2018-07" db="EMBL/GenBank/DDBJ databases">
        <title>Section-level genome sequencing of Aspergillus section Nigri to investigate inter- and intra-species variation.</title>
        <authorList>
            <consortium name="DOE Joint Genome Institute"/>
            <person name="Vesth T.C."/>
            <person name="Nybo J.L."/>
            <person name="Theobald S."/>
            <person name="Frisvad J.C."/>
            <person name="Larsen T.O."/>
            <person name="Nielsen K.F."/>
            <person name="Hoof J.B."/>
            <person name="Brandl J."/>
            <person name="Salamov A."/>
            <person name="Riley R."/>
            <person name="Gladden J.M."/>
            <person name="Phatale P."/>
            <person name="Nielsen M.T."/>
            <person name="Lyhne E.K."/>
            <person name="Kogle M.E."/>
            <person name="Strasser K."/>
            <person name="McDonnell E."/>
            <person name="Barry K."/>
            <person name="Clum A."/>
            <person name="Chen C."/>
            <person name="Nolan M."/>
            <person name="Sandor L."/>
            <person name="Kuo A."/>
            <person name="Lipzen A."/>
            <person name="Hainaut M."/>
            <person name="Drula E."/>
            <person name="Tsang A."/>
            <person name="Magnuson J.K."/>
            <person name="Henrissat B."/>
            <person name="Wiebenga A."/>
            <person name="Simmons B.A."/>
            <person name="Makela M.R."/>
            <person name="De vries R.P."/>
            <person name="Grigoriev I.V."/>
            <person name="Mortensen U.H."/>
            <person name="Baker S.E."/>
            <person name="Andersen M.R."/>
        </authorList>
    </citation>
    <scope>NUCLEOTIDE SEQUENCE [LARGE SCALE GENOMIC DNA]</scope>
    <source>
        <strain evidence="2 3">ATCC 13496</strain>
    </source>
</reference>
<keyword evidence="1" id="KW-0812">Transmembrane</keyword>
<dbReference type="AlphaFoldDB" id="A0A370C725"/>
<gene>
    <name evidence="2" type="ORF">M747DRAFT_349352</name>
</gene>
<dbReference type="VEuPathDB" id="FungiDB:M747DRAFT_349352"/>
<feature type="transmembrane region" description="Helical" evidence="1">
    <location>
        <begin position="169"/>
        <end position="193"/>
    </location>
</feature>
<organism evidence="2 3">
    <name type="scientific">Aspergillus niger ATCC 13496</name>
    <dbReference type="NCBI Taxonomy" id="1353008"/>
    <lineage>
        <taxon>Eukaryota</taxon>
        <taxon>Fungi</taxon>
        <taxon>Dikarya</taxon>
        <taxon>Ascomycota</taxon>
        <taxon>Pezizomycotina</taxon>
        <taxon>Eurotiomycetes</taxon>
        <taxon>Eurotiomycetidae</taxon>
        <taxon>Eurotiales</taxon>
        <taxon>Aspergillaceae</taxon>
        <taxon>Aspergillus</taxon>
        <taxon>Aspergillus subgen. Circumdati</taxon>
    </lineage>
</organism>
<feature type="transmembrane region" description="Helical" evidence="1">
    <location>
        <begin position="274"/>
        <end position="290"/>
    </location>
</feature>
<keyword evidence="1" id="KW-1133">Transmembrane helix</keyword>
<sequence length="429" mass="48073">MLSAAPVQVQRSNTDIMEQDKKANNDFVPVYKRTVQVIVISMVIFFAPLSFTYFFDETHTSNLSDKVLAILVNPEFAYGEGSATLSDINGGQMRIFLRNLTAMVSHTIAGSIAIVLGLPQFNTTLQFRYPAIHRFLGRLYILCALTISWSSRTFLADAMPKHEVFSGDLFAYMLWSLSHGVLGTLALAIYAIWNRDIGSHREFMVLNYAFMLSAPVLRVAWVILGQLWGETKYIINLYSSIFSGPFLVAASIFYLRQQHVRPSSSLLISSKFRLAAIASGLLGLLFQITKGPSFNGGPYPKAFLLALGPQLACYILLFATLARAAKRRGDMGSYTAWITYQNGLISAPMWSVLSLYVARDILRCSEESLWMITVTEGFSQGLFSSFVIYVLATSKLANARRHTIYSEEREVTDPWKELKKLKINKSYVS</sequence>
<protein>
    <recommendedName>
        <fullName evidence="4">DUF2306 domain-containing protein</fullName>
    </recommendedName>
</protein>
<dbReference type="InterPro" id="IPR018750">
    <property type="entry name" value="DUF2306_membrane"/>
</dbReference>
<dbReference type="Pfam" id="PF10067">
    <property type="entry name" value="DUF2306"/>
    <property type="match status" value="1"/>
</dbReference>
<feature type="transmembrane region" description="Helical" evidence="1">
    <location>
        <begin position="334"/>
        <end position="357"/>
    </location>
</feature>
<evidence type="ECO:0000313" key="2">
    <source>
        <dbReference type="EMBL" id="RDH21502.1"/>
    </source>
</evidence>
<feature type="transmembrane region" description="Helical" evidence="1">
    <location>
        <begin position="233"/>
        <end position="254"/>
    </location>
</feature>
<name>A0A370C725_ASPNG</name>